<evidence type="ECO:0000313" key="5">
    <source>
        <dbReference type="EMBL" id="HDN84609.1"/>
    </source>
</evidence>
<dbReference type="InterPro" id="IPR050417">
    <property type="entry name" value="Sugar_Epim/Isomerase"/>
</dbReference>
<dbReference type="EMBL" id="DRBC01000145">
    <property type="protein sequence ID" value="HDN84609.1"/>
    <property type="molecule type" value="Genomic_DNA"/>
</dbReference>
<dbReference type="InterPro" id="IPR026040">
    <property type="entry name" value="HyI-like"/>
</dbReference>
<dbReference type="EMBL" id="QMQB01000106">
    <property type="protein sequence ID" value="RLE13164.1"/>
    <property type="molecule type" value="Genomic_DNA"/>
</dbReference>
<feature type="active site" description="Proton donor/acceptor" evidence="3">
    <location>
        <position position="244"/>
    </location>
</feature>
<evidence type="ECO:0000256" key="3">
    <source>
        <dbReference type="PIRSR" id="PIRSR006241-50"/>
    </source>
</evidence>
<dbReference type="SUPFAM" id="SSF51658">
    <property type="entry name" value="Xylose isomerase-like"/>
    <property type="match status" value="1"/>
</dbReference>
<dbReference type="AlphaFoldDB" id="A0A662DBJ2"/>
<accession>A0A662DBJ2</accession>
<dbReference type="Proteomes" id="UP000267654">
    <property type="component" value="Unassembled WGS sequence"/>
</dbReference>
<name>A0A662DBJ2_UNCAE</name>
<sequence>MKYSICIDTLFTELPFLERIDKVKEVGFSAFEFWEWKKRDRDIKKTGQKSKMNNLEIATFNGNVENGLVNPVQREEYLEEIKESIKVAVQLGCKSLMVLTDKLEEDGKVKETYSYLKEEKKYKSVVEGLRESAAIAEENNITLLLEPLNTLVDHPGYYLNSSKIGFKIIEEVGSENVKLLYDVYHMQIMEGNLINTLSKNIDKIGYIHIADVPGRHEPGTGEINFKKIWETLNYIGYKGFVGFELFPSKSSYEAIQSIKSVFK</sequence>
<comment type="caution">
    <text evidence="6">The sequence shown here is derived from an EMBL/GenBank/DDBJ whole genome shotgun (WGS) entry which is preliminary data.</text>
</comment>
<dbReference type="Gene3D" id="3.20.20.150">
    <property type="entry name" value="Divalent-metal-dependent TIM barrel enzymes"/>
    <property type="match status" value="1"/>
</dbReference>
<dbReference type="Proteomes" id="UP000885660">
    <property type="component" value="Unassembled WGS sequence"/>
</dbReference>
<reference evidence="6 7" key="1">
    <citation type="submission" date="2018-06" db="EMBL/GenBank/DDBJ databases">
        <title>Extensive metabolic versatility and redundancy in microbially diverse, dynamic hydrothermal sediments.</title>
        <authorList>
            <person name="Dombrowski N."/>
            <person name="Teske A."/>
            <person name="Baker B.J."/>
        </authorList>
    </citation>
    <scope>NUCLEOTIDE SEQUENCE [LARGE SCALE GENOMIC DNA]</scope>
    <source>
        <strain evidence="6">B19_G9</strain>
    </source>
</reference>
<dbReference type="InterPro" id="IPR036237">
    <property type="entry name" value="Xyl_isomerase-like_sf"/>
</dbReference>
<keyword evidence="6" id="KW-0255">Endonuclease</keyword>
<evidence type="ECO:0000313" key="6">
    <source>
        <dbReference type="EMBL" id="RLE13164.1"/>
    </source>
</evidence>
<proteinExistence type="inferred from homology"/>
<dbReference type="PANTHER" id="PTHR43489:SF3">
    <property type="entry name" value="XYLOSE ISOMERASE DOMAIN PROTEIN TIM BARREL"/>
    <property type="match status" value="1"/>
</dbReference>
<dbReference type="PANTHER" id="PTHR43489">
    <property type="entry name" value="ISOMERASE"/>
    <property type="match status" value="1"/>
</dbReference>
<evidence type="ECO:0000259" key="4">
    <source>
        <dbReference type="Pfam" id="PF01261"/>
    </source>
</evidence>
<dbReference type="GO" id="GO:0016853">
    <property type="term" value="F:isomerase activity"/>
    <property type="evidence" value="ECO:0007669"/>
    <property type="project" value="UniProtKB-KW"/>
</dbReference>
<comment type="similarity">
    <text evidence="2">Belongs to the hyi family.</text>
</comment>
<evidence type="ECO:0000256" key="1">
    <source>
        <dbReference type="ARBA" id="ARBA00023235"/>
    </source>
</evidence>
<evidence type="ECO:0000256" key="2">
    <source>
        <dbReference type="PIRNR" id="PIRNR006241"/>
    </source>
</evidence>
<feature type="domain" description="Xylose isomerase-like TIM barrel" evidence="4">
    <location>
        <begin position="20"/>
        <end position="256"/>
    </location>
</feature>
<keyword evidence="6" id="KW-0540">Nuclease</keyword>
<feature type="active site" description="Proton donor/acceptor" evidence="3">
    <location>
        <position position="146"/>
    </location>
</feature>
<reference evidence="5" key="2">
    <citation type="journal article" date="2020" name="mSystems">
        <title>Genome- and Community-Level Interaction Insights into Carbon Utilization and Element Cycling Functions of Hydrothermarchaeota in Hydrothermal Sediment.</title>
        <authorList>
            <person name="Zhou Z."/>
            <person name="Liu Y."/>
            <person name="Xu W."/>
            <person name="Pan J."/>
            <person name="Luo Z.H."/>
            <person name="Li M."/>
        </authorList>
    </citation>
    <scope>NUCLEOTIDE SEQUENCE [LARGE SCALE GENOMIC DNA]</scope>
    <source>
        <strain evidence="5">HyVt-219</strain>
    </source>
</reference>
<protein>
    <submittedName>
        <fullName evidence="6">AP endonuclease</fullName>
    </submittedName>
</protein>
<evidence type="ECO:0000313" key="7">
    <source>
        <dbReference type="Proteomes" id="UP000267654"/>
    </source>
</evidence>
<gene>
    <name evidence="6" type="ORF">DRI96_03425</name>
    <name evidence="5" type="ORF">ENG47_02470</name>
</gene>
<dbReference type="InterPro" id="IPR013022">
    <property type="entry name" value="Xyl_isomerase-like_TIM-brl"/>
</dbReference>
<dbReference type="Pfam" id="PF01261">
    <property type="entry name" value="AP_endonuc_2"/>
    <property type="match status" value="1"/>
</dbReference>
<organism evidence="6 7">
    <name type="scientific">Aerophobetes bacterium</name>
    <dbReference type="NCBI Taxonomy" id="2030807"/>
    <lineage>
        <taxon>Bacteria</taxon>
        <taxon>Candidatus Aerophobota</taxon>
    </lineage>
</organism>
<keyword evidence="1 2" id="KW-0413">Isomerase</keyword>
<dbReference type="GO" id="GO:0004519">
    <property type="term" value="F:endonuclease activity"/>
    <property type="evidence" value="ECO:0007669"/>
    <property type="project" value="UniProtKB-KW"/>
</dbReference>
<keyword evidence="6" id="KW-0378">Hydrolase</keyword>
<dbReference type="PIRSF" id="PIRSF006241">
    <property type="entry name" value="HyI"/>
    <property type="match status" value="1"/>
</dbReference>